<dbReference type="EMBL" id="AFWT01000056">
    <property type="protein sequence ID" value="EGV27847.1"/>
    <property type="molecule type" value="Genomic_DNA"/>
</dbReference>
<evidence type="ECO:0000256" key="4">
    <source>
        <dbReference type="SAM" id="MobiDB-lite"/>
    </source>
</evidence>
<dbReference type="InterPro" id="IPR023187">
    <property type="entry name" value="Tscrpt_reg_MarR-type_CS"/>
</dbReference>
<dbReference type="Pfam" id="PF01047">
    <property type="entry name" value="MarR"/>
    <property type="match status" value="1"/>
</dbReference>
<dbReference type="OrthoDB" id="6195716at2"/>
<dbReference type="PANTHER" id="PTHR42756">
    <property type="entry name" value="TRANSCRIPTIONAL REGULATOR, MARR"/>
    <property type="match status" value="1"/>
</dbReference>
<feature type="region of interest" description="Disordered" evidence="4">
    <location>
        <begin position="1"/>
        <end position="22"/>
    </location>
</feature>
<evidence type="ECO:0000313" key="7">
    <source>
        <dbReference type="Proteomes" id="UP000004200"/>
    </source>
</evidence>
<dbReference type="PATRIC" id="fig|765913.3.peg.4423"/>
<comment type="caution">
    <text evidence="6">The sequence shown here is derived from an EMBL/GenBank/DDBJ whole genome shotgun (WGS) entry which is preliminary data.</text>
</comment>
<protein>
    <submittedName>
        <fullName evidence="6">Transcriptional regulator, MarR family</fullName>
    </submittedName>
</protein>
<dbReference type="PANTHER" id="PTHR42756:SF1">
    <property type="entry name" value="TRANSCRIPTIONAL REPRESSOR OF EMRAB OPERON"/>
    <property type="match status" value="1"/>
</dbReference>
<sequence>MADETPLQQPVDADKSPFSSESVGRYLNEASGRLMEALDRQARGVGVSAAQWRVLIRIALDIDTTAADLCQNLRYDTGSMTRMLDRLENLGLIRRERSTEDRRVVRLSLTEEGEAICPRLQQIGIRVLDHFLADFTQEEAALLTDLLKRFASAPPLKD</sequence>
<dbReference type="Gene3D" id="1.10.10.10">
    <property type="entry name" value="Winged helix-like DNA-binding domain superfamily/Winged helix DNA-binding domain"/>
    <property type="match status" value="1"/>
</dbReference>
<dbReference type="Proteomes" id="UP000004200">
    <property type="component" value="Unassembled WGS sequence"/>
</dbReference>
<dbReference type="AlphaFoldDB" id="G2E7T6"/>
<dbReference type="SMART" id="SM00347">
    <property type="entry name" value="HTH_MARR"/>
    <property type="match status" value="1"/>
</dbReference>
<dbReference type="PROSITE" id="PS01117">
    <property type="entry name" value="HTH_MARR_1"/>
    <property type="match status" value="1"/>
</dbReference>
<evidence type="ECO:0000259" key="5">
    <source>
        <dbReference type="PROSITE" id="PS50995"/>
    </source>
</evidence>
<evidence type="ECO:0000256" key="3">
    <source>
        <dbReference type="ARBA" id="ARBA00023163"/>
    </source>
</evidence>
<name>G2E7T6_9GAMM</name>
<proteinExistence type="predicted"/>
<reference evidence="6 7" key="1">
    <citation type="submission" date="2011-06" db="EMBL/GenBank/DDBJ databases">
        <title>The draft genome of Thiorhodococcus drewsii AZ1.</title>
        <authorList>
            <consortium name="US DOE Joint Genome Institute (JGI-PGF)"/>
            <person name="Lucas S."/>
            <person name="Han J."/>
            <person name="Lapidus A."/>
            <person name="Cheng J.-F."/>
            <person name="Goodwin L."/>
            <person name="Pitluck S."/>
            <person name="Peters L."/>
            <person name="Land M.L."/>
            <person name="Hauser L."/>
            <person name="Vogl K."/>
            <person name="Liu Z."/>
            <person name="Imhoff J."/>
            <person name="Thiel V."/>
            <person name="Frigaard N.-U."/>
            <person name="Bryant D.A."/>
            <person name="Woyke T.J."/>
        </authorList>
    </citation>
    <scope>NUCLEOTIDE SEQUENCE [LARGE SCALE GENOMIC DNA]</scope>
    <source>
        <strain evidence="6 7">AZ1</strain>
    </source>
</reference>
<dbReference type="STRING" id="765913.ThidrDRAFT_4349"/>
<dbReference type="RefSeq" id="WP_007043062.1">
    <property type="nucleotide sequence ID" value="NZ_AFWT01000056.1"/>
</dbReference>
<evidence type="ECO:0000313" key="6">
    <source>
        <dbReference type="EMBL" id="EGV27847.1"/>
    </source>
</evidence>
<dbReference type="InterPro" id="IPR036388">
    <property type="entry name" value="WH-like_DNA-bd_sf"/>
</dbReference>
<feature type="domain" description="HTH marR-type" evidence="5">
    <location>
        <begin position="20"/>
        <end position="152"/>
    </location>
</feature>
<keyword evidence="3" id="KW-0804">Transcription</keyword>
<keyword evidence="7" id="KW-1185">Reference proteome</keyword>
<evidence type="ECO:0000256" key="2">
    <source>
        <dbReference type="ARBA" id="ARBA00023125"/>
    </source>
</evidence>
<dbReference type="eggNOG" id="COG1846">
    <property type="taxonomic scope" value="Bacteria"/>
</dbReference>
<dbReference type="PROSITE" id="PS50995">
    <property type="entry name" value="HTH_MARR_2"/>
    <property type="match status" value="1"/>
</dbReference>
<dbReference type="SUPFAM" id="SSF46785">
    <property type="entry name" value="Winged helix' DNA-binding domain"/>
    <property type="match status" value="1"/>
</dbReference>
<dbReference type="InterPro" id="IPR036390">
    <property type="entry name" value="WH_DNA-bd_sf"/>
</dbReference>
<gene>
    <name evidence="6" type="ORF">ThidrDRAFT_4349</name>
</gene>
<keyword evidence="1" id="KW-0805">Transcription regulation</keyword>
<dbReference type="GO" id="GO:0003700">
    <property type="term" value="F:DNA-binding transcription factor activity"/>
    <property type="evidence" value="ECO:0007669"/>
    <property type="project" value="InterPro"/>
</dbReference>
<dbReference type="PRINTS" id="PR00598">
    <property type="entry name" value="HTHMARR"/>
</dbReference>
<organism evidence="6 7">
    <name type="scientific">Thiorhodococcus drewsii AZ1</name>
    <dbReference type="NCBI Taxonomy" id="765913"/>
    <lineage>
        <taxon>Bacteria</taxon>
        <taxon>Pseudomonadati</taxon>
        <taxon>Pseudomonadota</taxon>
        <taxon>Gammaproteobacteria</taxon>
        <taxon>Chromatiales</taxon>
        <taxon>Chromatiaceae</taxon>
        <taxon>Thiorhodococcus</taxon>
    </lineage>
</organism>
<dbReference type="InterPro" id="IPR000835">
    <property type="entry name" value="HTH_MarR-typ"/>
</dbReference>
<evidence type="ECO:0000256" key="1">
    <source>
        <dbReference type="ARBA" id="ARBA00023015"/>
    </source>
</evidence>
<dbReference type="GO" id="GO:0003677">
    <property type="term" value="F:DNA binding"/>
    <property type="evidence" value="ECO:0007669"/>
    <property type="project" value="UniProtKB-KW"/>
</dbReference>
<accession>G2E7T6</accession>
<keyword evidence="2" id="KW-0238">DNA-binding</keyword>